<dbReference type="Proteomes" id="UP000284207">
    <property type="component" value="Unassembled WGS sequence"/>
</dbReference>
<feature type="domain" description="DUF4329" evidence="2">
    <location>
        <begin position="71"/>
        <end position="193"/>
    </location>
</feature>
<comment type="caution">
    <text evidence="3">The sequence shown here is derived from an EMBL/GenBank/DDBJ whole genome shotgun (WGS) entry which is preliminary data.</text>
</comment>
<evidence type="ECO:0000313" key="4">
    <source>
        <dbReference type="Proteomes" id="UP000284207"/>
    </source>
</evidence>
<name>A0A423NKC8_9PSED</name>
<organism evidence="3 4">
    <name type="scientific">Pseudomonas moraviensis</name>
    <dbReference type="NCBI Taxonomy" id="321662"/>
    <lineage>
        <taxon>Bacteria</taxon>
        <taxon>Pseudomonadati</taxon>
        <taxon>Pseudomonadota</taxon>
        <taxon>Gammaproteobacteria</taxon>
        <taxon>Pseudomonadales</taxon>
        <taxon>Pseudomonadaceae</taxon>
        <taxon>Pseudomonas</taxon>
    </lineage>
</organism>
<sequence length="1627" mass="181515">MYHSTGEPTADTHSIDIPISFRRIFIMNEIPGRPGLAATHTGKSRLPPLSPAFLSEEDAAYWVHTRLPRKPDREYGSVILRRPDGRFVATAPTPGDATSFDLSTVLDLGISGYWQAPSGYRFVAHLHSHVALYDVVSAAWPELDERRRRLFVNFFSLKDFKTAIDLRAEFPGAYISGPDGTLLKYSPSGSQAELDSYRLYGEQSRSGQKSWAINIIDTIIRLASVGELKVIVSNADWGHSVGVVPLDWQPGQGFSTGTPSEPPLMTRVCVNAERAVLAALKSTGAQTAGLLLKKITGEEYVATHARPAGLAAWDPEQIFPADAQGQLQLPRGYLLEGFYFASRPDPAQFPAAQPWLYENFFTPQEIAIGIEAFGRSKHLAKVGRALSLYMRAQDHSMLRYCFSDQPIEAALSVVNADATVSDNGVQARLLAGTLSPREFVSMLVLAGRLEVVRGSALWANLGAVSLQWQPFANFPWPVLSRDFLRADDAALHAHEQLGSRRDRQHGGYVFQRSDQRFVVTEPLPADIDRLSQGRLYPQDNQGRPVFPDDHRLYARYVCHVALSQLDPVHVRYLRWTWEEAVLNQQMLSVDEMRQTLLDGAIVYCSGAGNSLIRFEPSATAQANDLAKRLGTRQQPGWLANELERGSKRPQDFVREQAQAGQLVNLIDHPLWGYRGQIKPDGYLPVAFPAVPAEPERPQTTLPSPSLPQPSLPPYPSPATPLPAATVMPWKRPERVLFGAVFASADDVAVSQCAADRRLHTENRAWFGFILKHNDREEYIGTELIPVNDSGDNLFRLASVFGSRTTPPWHEYPDGFDLHAGFYSHRRVEDPSRDPADWLGHFFVSPDTLAVAMYLSPRRPVITSGLHKTLFIATGDDALLKYVRSSSGKLFHDESSQQTLESLKDDLAAQRLLPSDLVHVVAESGQLSVLRTSLCWDRPGIVRKTWQPFANLERRALGPVFRSADDAAVHARSLVPEVTEKIWGGLILERLDGLYVATTPVEVTRENFDSTQIIADESRSAGLFPEGCRIVARYRSRVARELSVAFSSMEKRIYLNMLSVDTLYSAFTRKPVHDEYLFAPDGATIRYQPGLWERLRADLSIALTANNTLPDSLNGEAIKQRLYSGALKPIAWIDSLARTGYLQVVTGSDLWGLPRQVSRWVPFSTDLQAGSDYSKAVTESVCSPLFLQAEAAARYVHELAVSRDAQTFGVVLRSAEGLFLASLPLTTQRSALALDRVFEQGRLPSGYLLDSIYLRAALPPLAAQSGDIRHVLLSPGDVQQACRRASTPQGYRPIYFSCADGAMLKLQLHAFEPGTFYDGFGQIQLRPNAFVSMEQAADDERDIAKGTFSMVDYIRRMARAGELDVIETSACWSRHGRVDESWQPGLADTSRMLRWQHHAVPALGPIFQHPDDAARYAQHRTDRETLGRSGYEGATLAESSNQRFVPLEPIAWFGNEENLRLRLYRTSADPATDWRRPVPRFPDGYAVVASHQFSLSGNTLLVVDSEQIRNNFADPAQVHAHTHELKNQGFDIRAYYYSTPGHELLKYTPVYSDAEQDLLLTRSIVYENGQWISHLTPGQFVSRLMQLGELQVLVAGQYWRHTGRLGSGWRTRRQQPSARGTVRIRDEL</sequence>
<accession>A0A423NKC8</accession>
<dbReference type="Pfam" id="PF14220">
    <property type="entry name" value="DUF4329"/>
    <property type="match status" value="1"/>
</dbReference>
<feature type="compositionally biased region" description="Low complexity" evidence="1">
    <location>
        <begin position="692"/>
        <end position="703"/>
    </location>
</feature>
<protein>
    <recommendedName>
        <fullName evidence="2">DUF4329 domain-containing protein</fullName>
    </recommendedName>
</protein>
<proteinExistence type="predicted"/>
<dbReference type="EMBL" id="MOCA01000007">
    <property type="protein sequence ID" value="RON98702.1"/>
    <property type="molecule type" value="Genomic_DNA"/>
</dbReference>
<feature type="region of interest" description="Disordered" evidence="1">
    <location>
        <begin position="692"/>
        <end position="718"/>
    </location>
</feature>
<gene>
    <name evidence="3" type="ORF">BK674_22590</name>
</gene>
<dbReference type="InterPro" id="IPR025479">
    <property type="entry name" value="DUF4329"/>
</dbReference>
<evidence type="ECO:0000259" key="2">
    <source>
        <dbReference type="Pfam" id="PF14220"/>
    </source>
</evidence>
<feature type="compositionally biased region" description="Pro residues" evidence="1">
    <location>
        <begin position="704"/>
        <end position="718"/>
    </location>
</feature>
<reference evidence="3 4" key="1">
    <citation type="submission" date="2016-10" db="EMBL/GenBank/DDBJ databases">
        <title>Comparative genome analysis of multiple Pseudomonas spp. focuses on biocontrol and plant growth promoting traits.</title>
        <authorList>
            <person name="Tao X.-Y."/>
            <person name="Taylor C.G."/>
        </authorList>
    </citation>
    <scope>NUCLEOTIDE SEQUENCE [LARGE SCALE GENOMIC DNA]</scope>
    <source>
        <strain evidence="3 4">36B3</strain>
    </source>
</reference>
<evidence type="ECO:0000313" key="3">
    <source>
        <dbReference type="EMBL" id="RON98702.1"/>
    </source>
</evidence>
<evidence type="ECO:0000256" key="1">
    <source>
        <dbReference type="SAM" id="MobiDB-lite"/>
    </source>
</evidence>